<sequence length="311" mass="34788">MSHLPEIPSDSPFSLASSEHYNRWRDAKLENYPTSLEQLVVQVANPRALTDAEYQAMLARLRQTNMVIYDGGTGDDPDKAIPRAIGERFGLRRMDANYLSDEDGITSLTVNPEGDHPSYIPYTNRAIRWHSDGYYNTEAKQIRSVMLHCVHPAAQGGENRLIDHEVAYIRLRDENPDYIHALMLADAMTIPPGKDAEGGSRGSAVGPVFSVEPQSGALHMRYTARKRNIGWSKEPLVQQARDRLELLLDKEVEASFQGRLESGMGLVCNNVLHDRAAFDDIPGASQRLLYRARYFDRVAHTGISDLGLKGL</sequence>
<evidence type="ECO:0000256" key="1">
    <source>
        <dbReference type="ARBA" id="ARBA00023002"/>
    </source>
</evidence>
<dbReference type="Gene3D" id="3.60.130.10">
    <property type="entry name" value="Clavaminate synthase-like"/>
    <property type="match status" value="1"/>
</dbReference>
<comment type="caution">
    <text evidence="3">The sequence shown here is derived from an EMBL/GenBank/DDBJ whole genome shotgun (WGS) entry which is preliminary data.</text>
</comment>
<dbReference type="EMBL" id="MPRL01000027">
    <property type="protein sequence ID" value="OOZ40330.1"/>
    <property type="molecule type" value="Genomic_DNA"/>
</dbReference>
<keyword evidence="1" id="KW-0560">Oxidoreductase</keyword>
<dbReference type="RefSeq" id="WP_078483590.1">
    <property type="nucleotide sequence ID" value="NZ_MPRL01000027.1"/>
</dbReference>
<dbReference type="OrthoDB" id="9770519at2"/>
<protein>
    <submittedName>
        <fullName evidence="3">Taurine catabolism dioxygenase TauD</fullName>
    </submittedName>
</protein>
<evidence type="ECO:0000313" key="3">
    <source>
        <dbReference type="EMBL" id="OOZ40330.1"/>
    </source>
</evidence>
<keyword evidence="4" id="KW-1185">Reference proteome</keyword>
<keyword evidence="3" id="KW-0223">Dioxygenase</keyword>
<organism evidence="3 4">
    <name type="scientific">Solemya pervernicosa gill symbiont</name>
    <dbReference type="NCBI Taxonomy" id="642797"/>
    <lineage>
        <taxon>Bacteria</taxon>
        <taxon>Pseudomonadati</taxon>
        <taxon>Pseudomonadota</taxon>
        <taxon>Gammaproteobacteria</taxon>
        <taxon>sulfur-oxidizing symbionts</taxon>
    </lineage>
</organism>
<gene>
    <name evidence="3" type="ORF">BOW53_08125</name>
</gene>
<dbReference type="SUPFAM" id="SSF51197">
    <property type="entry name" value="Clavaminate synthase-like"/>
    <property type="match status" value="1"/>
</dbReference>
<reference evidence="3 4" key="1">
    <citation type="submission" date="2016-11" db="EMBL/GenBank/DDBJ databases">
        <title>Mixed transmission modes and dynamic genome evolution in an obligate animal-bacterial symbiosis.</title>
        <authorList>
            <person name="Russell S.L."/>
            <person name="Corbett-Detig R.B."/>
            <person name="Cavanaugh C.M."/>
        </authorList>
    </citation>
    <scope>NUCLEOTIDE SEQUENCE [LARGE SCALE GENOMIC DNA]</scope>
    <source>
        <strain evidence="3">Sveles-Q1</strain>
    </source>
</reference>
<dbReference type="InterPro" id="IPR042098">
    <property type="entry name" value="TauD-like_sf"/>
</dbReference>
<dbReference type="InterPro" id="IPR003819">
    <property type="entry name" value="TauD/TfdA-like"/>
</dbReference>
<dbReference type="Proteomes" id="UP000191110">
    <property type="component" value="Unassembled WGS sequence"/>
</dbReference>
<dbReference type="Pfam" id="PF02668">
    <property type="entry name" value="TauD"/>
    <property type="match status" value="1"/>
</dbReference>
<evidence type="ECO:0000259" key="2">
    <source>
        <dbReference type="Pfam" id="PF02668"/>
    </source>
</evidence>
<accession>A0A1T2L5M4</accession>
<evidence type="ECO:0000313" key="4">
    <source>
        <dbReference type="Proteomes" id="UP000191110"/>
    </source>
</evidence>
<feature type="domain" description="TauD/TfdA-like" evidence="2">
    <location>
        <begin position="40"/>
        <end position="292"/>
    </location>
</feature>
<dbReference type="AlphaFoldDB" id="A0A1T2L5M4"/>
<proteinExistence type="predicted"/>
<name>A0A1T2L5M4_9GAMM</name>
<dbReference type="GO" id="GO:0016706">
    <property type="term" value="F:2-oxoglutarate-dependent dioxygenase activity"/>
    <property type="evidence" value="ECO:0007669"/>
    <property type="project" value="UniProtKB-ARBA"/>
</dbReference>